<dbReference type="Proteomes" id="UP000500741">
    <property type="component" value="Chromosome"/>
</dbReference>
<reference evidence="1 2" key="1">
    <citation type="submission" date="2020-03" db="EMBL/GenBank/DDBJ databases">
        <title>Weissella sp. nov., isolated from Cybister lewisianus.</title>
        <authorList>
            <person name="Hyun D.-W."/>
            <person name="Bae J.-W."/>
        </authorList>
    </citation>
    <scope>NUCLEOTIDE SEQUENCE [LARGE SCALE GENOMIC DNA]</scope>
    <source>
        <strain evidence="1 2">HDW19</strain>
    </source>
</reference>
<evidence type="ECO:0000313" key="1">
    <source>
        <dbReference type="EMBL" id="QIL50387.1"/>
    </source>
</evidence>
<name>A0A6G8AZH3_9LACO</name>
<keyword evidence="2" id="KW-1185">Reference proteome</keyword>
<organism evidence="1 2">
    <name type="scientific">Weissella coleopterorum</name>
    <dbReference type="NCBI Taxonomy" id="2714949"/>
    <lineage>
        <taxon>Bacteria</taxon>
        <taxon>Bacillati</taxon>
        <taxon>Bacillota</taxon>
        <taxon>Bacilli</taxon>
        <taxon>Lactobacillales</taxon>
        <taxon>Lactobacillaceae</taxon>
        <taxon>Weissella</taxon>
    </lineage>
</organism>
<dbReference type="EMBL" id="CP049888">
    <property type="protein sequence ID" value="QIL50387.1"/>
    <property type="molecule type" value="Genomic_DNA"/>
</dbReference>
<gene>
    <name evidence="1" type="ORF">G7084_03070</name>
</gene>
<dbReference type="RefSeq" id="WP_166009948.1">
    <property type="nucleotide sequence ID" value="NZ_CP049888.1"/>
</dbReference>
<protein>
    <submittedName>
        <fullName evidence="1">Uncharacterized protein</fullName>
    </submittedName>
</protein>
<accession>A0A6G8AZH3</accession>
<dbReference type="KEGG" id="wco:G7084_03070"/>
<dbReference type="AlphaFoldDB" id="A0A6G8AZH3"/>
<proteinExistence type="predicted"/>
<evidence type="ECO:0000313" key="2">
    <source>
        <dbReference type="Proteomes" id="UP000500741"/>
    </source>
</evidence>
<sequence length="46" mass="5052">MSQKNRLKKLLMKKGVDNITVDGTVVPVQAAKELDLIEAAQKQGIM</sequence>